<dbReference type="InterPro" id="IPR000524">
    <property type="entry name" value="Tscrpt_reg_HTH_GntR"/>
</dbReference>
<name>A0ABS9W163_9PROT</name>
<proteinExistence type="predicted"/>
<dbReference type="RefSeq" id="WP_120008922.1">
    <property type="nucleotide sequence ID" value="NZ_JALBUU010000004.1"/>
</dbReference>
<comment type="caution">
    <text evidence="5">The sequence shown here is derived from an EMBL/GenBank/DDBJ whole genome shotgun (WGS) entry which is preliminary data.</text>
</comment>
<keyword evidence="3" id="KW-0804">Transcription</keyword>
<dbReference type="CDD" id="cd07377">
    <property type="entry name" value="WHTH_GntR"/>
    <property type="match status" value="1"/>
</dbReference>
<keyword evidence="1" id="KW-0805">Transcription regulation</keyword>
<dbReference type="SMART" id="SM00345">
    <property type="entry name" value="HTH_GNTR"/>
    <property type="match status" value="1"/>
</dbReference>
<evidence type="ECO:0000256" key="1">
    <source>
        <dbReference type="ARBA" id="ARBA00023015"/>
    </source>
</evidence>
<dbReference type="InterPro" id="IPR036388">
    <property type="entry name" value="WH-like_DNA-bd_sf"/>
</dbReference>
<gene>
    <name evidence="5" type="ORF">MON41_04605</name>
</gene>
<feature type="domain" description="HTH gntR-type" evidence="4">
    <location>
        <begin position="20"/>
        <end position="87"/>
    </location>
</feature>
<dbReference type="PROSITE" id="PS50949">
    <property type="entry name" value="HTH_GNTR"/>
    <property type="match status" value="1"/>
</dbReference>
<evidence type="ECO:0000256" key="3">
    <source>
        <dbReference type="ARBA" id="ARBA00023163"/>
    </source>
</evidence>
<keyword evidence="6" id="KW-1185">Reference proteome</keyword>
<reference evidence="5 6" key="1">
    <citation type="submission" date="2022-03" db="EMBL/GenBank/DDBJ databases">
        <title>Complete genome analysis of Roseomonas KG 17.1 : a prolific producer of plant growth promoters.</title>
        <authorList>
            <person name="Saadouli I."/>
            <person name="Najjari A."/>
            <person name="Mosbah A."/>
            <person name="Ouzari H.I."/>
        </authorList>
    </citation>
    <scope>NUCLEOTIDE SEQUENCE [LARGE SCALE GENOMIC DNA]</scope>
    <source>
        <strain evidence="5 6">KG17-1</strain>
    </source>
</reference>
<organism evidence="5 6">
    <name type="scientific">Teichococcus vastitatis</name>
    <dbReference type="NCBI Taxonomy" id="2307076"/>
    <lineage>
        <taxon>Bacteria</taxon>
        <taxon>Pseudomonadati</taxon>
        <taxon>Pseudomonadota</taxon>
        <taxon>Alphaproteobacteria</taxon>
        <taxon>Acetobacterales</taxon>
        <taxon>Roseomonadaceae</taxon>
        <taxon>Roseomonas</taxon>
    </lineage>
</organism>
<dbReference type="PANTHER" id="PTHR43537:SF45">
    <property type="entry name" value="GNTR FAMILY REGULATORY PROTEIN"/>
    <property type="match status" value="1"/>
</dbReference>
<keyword evidence="2" id="KW-0238">DNA-binding</keyword>
<dbReference type="Gene3D" id="1.10.10.10">
    <property type="entry name" value="Winged helix-like DNA-binding domain superfamily/Winged helix DNA-binding domain"/>
    <property type="match status" value="1"/>
</dbReference>
<dbReference type="InterPro" id="IPR036390">
    <property type="entry name" value="WH_DNA-bd_sf"/>
</dbReference>
<dbReference type="PANTHER" id="PTHR43537">
    <property type="entry name" value="TRANSCRIPTIONAL REGULATOR, GNTR FAMILY"/>
    <property type="match status" value="1"/>
</dbReference>
<dbReference type="InterPro" id="IPR011711">
    <property type="entry name" value="GntR_C"/>
</dbReference>
<dbReference type="Proteomes" id="UP001201985">
    <property type="component" value="Unassembled WGS sequence"/>
</dbReference>
<dbReference type="SMART" id="SM00895">
    <property type="entry name" value="FCD"/>
    <property type="match status" value="1"/>
</dbReference>
<dbReference type="SUPFAM" id="SSF46785">
    <property type="entry name" value="Winged helix' DNA-binding domain"/>
    <property type="match status" value="1"/>
</dbReference>
<dbReference type="SUPFAM" id="SSF48008">
    <property type="entry name" value="GntR ligand-binding domain-like"/>
    <property type="match status" value="1"/>
</dbReference>
<evidence type="ECO:0000259" key="4">
    <source>
        <dbReference type="PROSITE" id="PS50949"/>
    </source>
</evidence>
<sequence>MTVPLSSKATSLLQPIGRRQSAAGFAYEALRAAILALELSPGASLSRALLAARLGISQTPVREALIRLESEGLVEVVPSASTRVALIDLRNAREALFLRRAVELELVRSLAQDPSATLRHDLHDSLEQQGLLVASGDHDGLVDADALFHVLLYQAGGIGSLWTLVSSRSGHLDRLRRLHLPSPGKAAAILEDHQALAGAILAGRADHAEAVLRRHLTDTLAHLSEIRAAYPGYFAADAA</sequence>
<dbReference type="Gene3D" id="1.20.120.530">
    <property type="entry name" value="GntR ligand-binding domain-like"/>
    <property type="match status" value="1"/>
</dbReference>
<evidence type="ECO:0000313" key="5">
    <source>
        <dbReference type="EMBL" id="MCI0753042.1"/>
    </source>
</evidence>
<accession>A0ABS9W163</accession>
<evidence type="ECO:0000313" key="6">
    <source>
        <dbReference type="Proteomes" id="UP001201985"/>
    </source>
</evidence>
<dbReference type="EMBL" id="JALBUU010000004">
    <property type="protein sequence ID" value="MCI0753042.1"/>
    <property type="molecule type" value="Genomic_DNA"/>
</dbReference>
<dbReference type="Pfam" id="PF00392">
    <property type="entry name" value="GntR"/>
    <property type="match status" value="1"/>
</dbReference>
<dbReference type="Pfam" id="PF07729">
    <property type="entry name" value="FCD"/>
    <property type="match status" value="1"/>
</dbReference>
<dbReference type="InterPro" id="IPR008920">
    <property type="entry name" value="TF_FadR/GntR_C"/>
</dbReference>
<protein>
    <submittedName>
        <fullName evidence="5">GntR family transcriptional regulator</fullName>
    </submittedName>
</protein>
<evidence type="ECO:0000256" key="2">
    <source>
        <dbReference type="ARBA" id="ARBA00023125"/>
    </source>
</evidence>